<proteinExistence type="predicted"/>
<sequence length="66" mass="7352">MAAKAPWWDRLNGALRPYIGPPPLGPYNEDPLPPTQAKACPLCGKPMSEHEFTRSTDHTATRMYCP</sequence>
<organism evidence="1 2">
    <name type="scientific">Glaciihabitans arcticus</name>
    <dbReference type="NCBI Taxonomy" id="2668039"/>
    <lineage>
        <taxon>Bacteria</taxon>
        <taxon>Bacillati</taxon>
        <taxon>Actinomycetota</taxon>
        <taxon>Actinomycetes</taxon>
        <taxon>Micrococcales</taxon>
        <taxon>Microbacteriaceae</taxon>
        <taxon>Glaciihabitans</taxon>
    </lineage>
</organism>
<evidence type="ECO:0000313" key="2">
    <source>
        <dbReference type="Proteomes" id="UP000294194"/>
    </source>
</evidence>
<dbReference type="Proteomes" id="UP000294194">
    <property type="component" value="Unassembled WGS sequence"/>
</dbReference>
<keyword evidence="2" id="KW-1185">Reference proteome</keyword>
<accession>A0A4Q9GY46</accession>
<dbReference type="EMBL" id="SISG01000001">
    <property type="protein sequence ID" value="TBN58177.1"/>
    <property type="molecule type" value="Genomic_DNA"/>
</dbReference>
<gene>
    <name evidence="1" type="ORF">EYE40_12695</name>
</gene>
<dbReference type="AlphaFoldDB" id="A0A4Q9GY46"/>
<name>A0A4Q9GY46_9MICO</name>
<comment type="caution">
    <text evidence="1">The sequence shown here is derived from an EMBL/GenBank/DDBJ whole genome shotgun (WGS) entry which is preliminary data.</text>
</comment>
<protein>
    <recommendedName>
        <fullName evidence="3">Type IV secretion protein Rhs</fullName>
    </recommendedName>
</protein>
<evidence type="ECO:0008006" key="3">
    <source>
        <dbReference type="Google" id="ProtNLM"/>
    </source>
</evidence>
<dbReference type="RefSeq" id="WP_130982284.1">
    <property type="nucleotide sequence ID" value="NZ_SISG01000001.1"/>
</dbReference>
<evidence type="ECO:0000313" key="1">
    <source>
        <dbReference type="EMBL" id="TBN58177.1"/>
    </source>
</evidence>
<reference evidence="2" key="1">
    <citation type="submission" date="2019-02" db="EMBL/GenBank/DDBJ databases">
        <title>Glaciihabitans arcticus sp. nov., a psychrotolerant bacterium isolated from polar soil.</title>
        <authorList>
            <person name="Dahal R.H."/>
        </authorList>
    </citation>
    <scope>NUCLEOTIDE SEQUENCE [LARGE SCALE GENOMIC DNA]</scope>
    <source>
        <strain evidence="2">RP-3-7</strain>
    </source>
</reference>